<keyword evidence="8" id="KW-1185">Reference proteome</keyword>
<protein>
    <recommendedName>
        <fullName evidence="9">Calcium channel flower</fullName>
    </recommendedName>
</protein>
<name>A0A267GDY2_9PLAT</name>
<dbReference type="Pfam" id="PF10233">
    <property type="entry name" value="Cg6151-P"/>
    <property type="match status" value="1"/>
</dbReference>
<evidence type="ECO:0000256" key="3">
    <source>
        <dbReference type="ARBA" id="ARBA00022692"/>
    </source>
</evidence>
<dbReference type="EMBL" id="NIVC01000385">
    <property type="protein sequence ID" value="PAA84233.1"/>
    <property type="molecule type" value="Genomic_DNA"/>
</dbReference>
<keyword evidence="5 6" id="KW-0472">Membrane</keyword>
<dbReference type="SMART" id="SM01077">
    <property type="entry name" value="Cg6151-P"/>
    <property type="match status" value="1"/>
</dbReference>
<reference evidence="7 8" key="1">
    <citation type="submission" date="2017-06" db="EMBL/GenBank/DDBJ databases">
        <title>A platform for efficient transgenesis in Macrostomum lignano, a flatworm model organism for stem cell research.</title>
        <authorList>
            <person name="Berezikov E."/>
        </authorList>
    </citation>
    <scope>NUCLEOTIDE SEQUENCE [LARGE SCALE GENOMIC DNA]</scope>
    <source>
        <strain evidence="7">DV1</strain>
        <tissue evidence="7">Whole organism</tissue>
    </source>
</reference>
<dbReference type="GO" id="GO:0012505">
    <property type="term" value="C:endomembrane system"/>
    <property type="evidence" value="ECO:0007669"/>
    <property type="project" value="UniProtKB-SubCell"/>
</dbReference>
<gene>
    <name evidence="7" type="ORF">BOX15_Mlig032743g1</name>
</gene>
<sequence length="163" mass="17480">MASKETSLNAGDRCLVYGAQAVGCIAGVLSIAMGVYNCVTFSANCFVAGIILGVFGFLLVVFEAPYCCLMFECTDKVYDFSQRFPPFLKAVFYIIAAIIPLILCVTSISMWFACGLMAVCGILYGVRALRKKIDSSGDSGDVAAAANRDTEMSDSRTNLVNKN</sequence>
<feature type="transmembrane region" description="Helical" evidence="6">
    <location>
        <begin position="15"/>
        <end position="36"/>
    </location>
</feature>
<evidence type="ECO:0000256" key="5">
    <source>
        <dbReference type="ARBA" id="ARBA00023136"/>
    </source>
</evidence>
<keyword evidence="4 6" id="KW-1133">Transmembrane helix</keyword>
<organism evidence="7 8">
    <name type="scientific">Macrostomum lignano</name>
    <dbReference type="NCBI Taxonomy" id="282301"/>
    <lineage>
        <taxon>Eukaryota</taxon>
        <taxon>Metazoa</taxon>
        <taxon>Spiralia</taxon>
        <taxon>Lophotrochozoa</taxon>
        <taxon>Platyhelminthes</taxon>
        <taxon>Rhabditophora</taxon>
        <taxon>Macrostomorpha</taxon>
        <taxon>Macrostomida</taxon>
        <taxon>Macrostomidae</taxon>
        <taxon>Macrostomum</taxon>
    </lineage>
</organism>
<comment type="similarity">
    <text evidence="2">Belongs to the calcium channel flower family.</text>
</comment>
<dbReference type="InterPro" id="IPR019365">
    <property type="entry name" value="TVP18/Ca-channel_flower"/>
</dbReference>
<comment type="caution">
    <text evidence="7">The sequence shown here is derived from an EMBL/GenBank/DDBJ whole genome shotgun (WGS) entry which is preliminary data.</text>
</comment>
<evidence type="ECO:0000256" key="1">
    <source>
        <dbReference type="ARBA" id="ARBA00004127"/>
    </source>
</evidence>
<dbReference type="Proteomes" id="UP000215902">
    <property type="component" value="Unassembled WGS sequence"/>
</dbReference>
<evidence type="ECO:0000256" key="6">
    <source>
        <dbReference type="SAM" id="Phobius"/>
    </source>
</evidence>
<evidence type="ECO:0000256" key="4">
    <source>
        <dbReference type="ARBA" id="ARBA00022989"/>
    </source>
</evidence>
<evidence type="ECO:0000256" key="2">
    <source>
        <dbReference type="ARBA" id="ARBA00010023"/>
    </source>
</evidence>
<dbReference type="GO" id="GO:0016192">
    <property type="term" value="P:vesicle-mediated transport"/>
    <property type="evidence" value="ECO:0007669"/>
    <property type="project" value="TreeGrafter"/>
</dbReference>
<evidence type="ECO:0000313" key="8">
    <source>
        <dbReference type="Proteomes" id="UP000215902"/>
    </source>
</evidence>
<proteinExistence type="inferred from homology"/>
<dbReference type="GO" id="GO:0016020">
    <property type="term" value="C:membrane"/>
    <property type="evidence" value="ECO:0007669"/>
    <property type="project" value="InterPro"/>
</dbReference>
<dbReference type="PANTHER" id="PTHR13314:SF2">
    <property type="entry name" value="CALCIUM CHANNEL FLOWER HOMOLOG"/>
    <property type="match status" value="1"/>
</dbReference>
<keyword evidence="3 6" id="KW-0812">Transmembrane</keyword>
<feature type="transmembrane region" description="Helical" evidence="6">
    <location>
        <begin position="43"/>
        <end position="62"/>
    </location>
</feature>
<accession>A0A267GDY2</accession>
<feature type="transmembrane region" description="Helical" evidence="6">
    <location>
        <begin position="91"/>
        <end position="124"/>
    </location>
</feature>
<dbReference type="AlphaFoldDB" id="A0A267GDY2"/>
<comment type="subcellular location">
    <subcellularLocation>
        <location evidence="1">Endomembrane system</location>
        <topology evidence="1">Multi-pass membrane protein</topology>
    </subcellularLocation>
</comment>
<dbReference type="OrthoDB" id="9934994at2759"/>
<evidence type="ECO:0000313" key="7">
    <source>
        <dbReference type="EMBL" id="PAA84233.1"/>
    </source>
</evidence>
<evidence type="ECO:0008006" key="9">
    <source>
        <dbReference type="Google" id="ProtNLM"/>
    </source>
</evidence>
<dbReference type="PANTHER" id="PTHR13314">
    <property type="entry name" value="CALCIUM CHANNEL FLOWER HOMOLOG"/>
    <property type="match status" value="1"/>
</dbReference>